<dbReference type="InterPro" id="IPR006575">
    <property type="entry name" value="RWD_dom"/>
</dbReference>
<dbReference type="Proteomes" id="UP000285301">
    <property type="component" value="Unassembled WGS sequence"/>
</dbReference>
<dbReference type="PROSITE" id="PS50908">
    <property type="entry name" value="RWD"/>
    <property type="match status" value="1"/>
</dbReference>
<evidence type="ECO:0000256" key="2">
    <source>
        <dbReference type="ARBA" id="ARBA00007665"/>
    </source>
</evidence>
<dbReference type="SUPFAM" id="SSF54211">
    <property type="entry name" value="Ribosomal protein S5 domain 2-like"/>
    <property type="match status" value="1"/>
</dbReference>
<evidence type="ECO:0000256" key="5">
    <source>
        <dbReference type="ARBA" id="ARBA00022845"/>
    </source>
</evidence>
<dbReference type="AlphaFoldDB" id="A0A3S3RPJ7"/>
<keyword evidence="4" id="KW-0678">Repressor</keyword>
<comment type="similarity">
    <text evidence="2">Belongs to the IMPACT family.</text>
</comment>
<keyword evidence="6" id="KW-0346">Stress response</keyword>
<dbReference type="InterPro" id="IPR036956">
    <property type="entry name" value="Impact_N_sf"/>
</dbReference>
<comment type="subcellular location">
    <subcellularLocation>
        <location evidence="1">Cytoplasm</location>
    </subcellularLocation>
</comment>
<dbReference type="PANTHER" id="PTHR16301:SF25">
    <property type="entry name" value="PROTEIN IMPACT"/>
    <property type="match status" value="1"/>
</dbReference>
<protein>
    <submittedName>
        <fullName evidence="8">Protein IMPACT-like protein</fullName>
    </submittedName>
</protein>
<gene>
    <name evidence="8" type="ORF">B4U79_12352</name>
</gene>
<accession>A0A3S3RPJ7</accession>
<keyword evidence="3" id="KW-0963">Cytoplasm</keyword>
<evidence type="ECO:0000259" key="7">
    <source>
        <dbReference type="PROSITE" id="PS50908"/>
    </source>
</evidence>
<dbReference type="PROSITE" id="PS00910">
    <property type="entry name" value="UPF0029"/>
    <property type="match status" value="1"/>
</dbReference>
<sequence>MDNETLRRDEMEALSAIYCDDWILEDPENRVYTITLREPSSFGKSHDKFIQIQFRFPLDYPLNAAPLFTISAPWMSRHDKQRLISAFNEIHVEHRGESVVYLCIEKAREFLANDTSRSEVCDENKSGSNEEVVDGETLLQSFSNLHVNTCKHNHDSRSIIFYHGHPIVDRGSTFQAHLAAVDCLEQMREAKALLLSKREISTALHNISAYRIAGGPHNSYFQDCDDDGEKAAGRRLLHLLEILEVKNVLVVVSRWFGGILLGPDRFKHINNVARELLQERGYINNVENKETAGKKKKGK</sequence>
<dbReference type="Gene3D" id="3.30.230.30">
    <property type="entry name" value="Impact, N-terminal domain"/>
    <property type="match status" value="1"/>
</dbReference>
<name>A0A3S3RPJ7_9ACAR</name>
<dbReference type="InterPro" id="IPR001498">
    <property type="entry name" value="Impact_N"/>
</dbReference>
<evidence type="ECO:0000256" key="3">
    <source>
        <dbReference type="ARBA" id="ARBA00022490"/>
    </source>
</evidence>
<dbReference type="GO" id="GO:0005737">
    <property type="term" value="C:cytoplasm"/>
    <property type="evidence" value="ECO:0007669"/>
    <property type="project" value="UniProtKB-SubCell"/>
</dbReference>
<proteinExistence type="inferred from homology"/>
<keyword evidence="5" id="KW-0810">Translation regulation</keyword>
<dbReference type="OrthoDB" id="69641at2759"/>
<dbReference type="InterPro" id="IPR020569">
    <property type="entry name" value="UPF0029_Impact_CS"/>
</dbReference>
<evidence type="ECO:0000313" key="8">
    <source>
        <dbReference type="EMBL" id="RWS04081.1"/>
    </source>
</evidence>
<evidence type="ECO:0000256" key="6">
    <source>
        <dbReference type="ARBA" id="ARBA00023016"/>
    </source>
</evidence>
<dbReference type="Gene3D" id="3.10.110.10">
    <property type="entry name" value="Ubiquitin Conjugating Enzyme"/>
    <property type="match status" value="1"/>
</dbReference>
<organism evidence="8 9">
    <name type="scientific">Dinothrombium tinctorium</name>
    <dbReference type="NCBI Taxonomy" id="1965070"/>
    <lineage>
        <taxon>Eukaryota</taxon>
        <taxon>Metazoa</taxon>
        <taxon>Ecdysozoa</taxon>
        <taxon>Arthropoda</taxon>
        <taxon>Chelicerata</taxon>
        <taxon>Arachnida</taxon>
        <taxon>Acari</taxon>
        <taxon>Acariformes</taxon>
        <taxon>Trombidiformes</taxon>
        <taxon>Prostigmata</taxon>
        <taxon>Anystina</taxon>
        <taxon>Parasitengona</taxon>
        <taxon>Trombidioidea</taxon>
        <taxon>Trombidiidae</taxon>
        <taxon>Dinothrombium</taxon>
    </lineage>
</organism>
<dbReference type="SMART" id="SM00591">
    <property type="entry name" value="RWD"/>
    <property type="match status" value="1"/>
</dbReference>
<evidence type="ECO:0000256" key="1">
    <source>
        <dbReference type="ARBA" id="ARBA00004496"/>
    </source>
</evidence>
<dbReference type="InterPro" id="IPR023582">
    <property type="entry name" value="Impact"/>
</dbReference>
<dbReference type="STRING" id="1965070.A0A3S3RPJ7"/>
<dbReference type="SUPFAM" id="SSF54495">
    <property type="entry name" value="UBC-like"/>
    <property type="match status" value="1"/>
</dbReference>
<dbReference type="PANTHER" id="PTHR16301">
    <property type="entry name" value="IMPACT-RELATED"/>
    <property type="match status" value="1"/>
</dbReference>
<dbReference type="GO" id="GO:0140469">
    <property type="term" value="P:GCN2-mediated signaling"/>
    <property type="evidence" value="ECO:0007669"/>
    <property type="project" value="TreeGrafter"/>
</dbReference>
<dbReference type="Pfam" id="PF01205">
    <property type="entry name" value="Impact_N"/>
    <property type="match status" value="1"/>
</dbReference>
<comment type="caution">
    <text evidence="8">The sequence shown here is derived from an EMBL/GenBank/DDBJ whole genome shotgun (WGS) entry which is preliminary data.</text>
</comment>
<keyword evidence="9" id="KW-1185">Reference proteome</keyword>
<dbReference type="EMBL" id="NCKU01005874">
    <property type="protein sequence ID" value="RWS04081.1"/>
    <property type="molecule type" value="Genomic_DNA"/>
</dbReference>
<dbReference type="GO" id="GO:0006446">
    <property type="term" value="P:regulation of translational initiation"/>
    <property type="evidence" value="ECO:0007669"/>
    <property type="project" value="TreeGrafter"/>
</dbReference>
<feature type="domain" description="RWD" evidence="7">
    <location>
        <begin position="9"/>
        <end position="114"/>
    </location>
</feature>
<evidence type="ECO:0000256" key="4">
    <source>
        <dbReference type="ARBA" id="ARBA00022491"/>
    </source>
</evidence>
<dbReference type="Pfam" id="PF05773">
    <property type="entry name" value="RWD"/>
    <property type="match status" value="1"/>
</dbReference>
<dbReference type="InterPro" id="IPR016135">
    <property type="entry name" value="UBQ-conjugating_enzyme/RWD"/>
</dbReference>
<dbReference type="InterPro" id="IPR020568">
    <property type="entry name" value="Ribosomal_Su5_D2-typ_SF"/>
</dbReference>
<reference evidence="8 9" key="1">
    <citation type="journal article" date="2018" name="Gigascience">
        <title>Genomes of trombidid mites reveal novel predicted allergens and laterally-transferred genes associated with secondary metabolism.</title>
        <authorList>
            <person name="Dong X."/>
            <person name="Chaisiri K."/>
            <person name="Xia D."/>
            <person name="Armstrong S.D."/>
            <person name="Fang Y."/>
            <person name="Donnelly M.J."/>
            <person name="Kadowaki T."/>
            <person name="McGarry J.W."/>
            <person name="Darby A.C."/>
            <person name="Makepeace B.L."/>
        </authorList>
    </citation>
    <scope>NUCLEOTIDE SEQUENCE [LARGE SCALE GENOMIC DNA]</scope>
    <source>
        <strain evidence="8">UoL-WK</strain>
    </source>
</reference>
<dbReference type="CDD" id="cd23821">
    <property type="entry name" value="RWD_IMPACT"/>
    <property type="match status" value="1"/>
</dbReference>
<evidence type="ECO:0000313" key="9">
    <source>
        <dbReference type="Proteomes" id="UP000285301"/>
    </source>
</evidence>